<accession>A0A1A6HGZ3</accession>
<feature type="region of interest" description="Disordered" evidence="1">
    <location>
        <begin position="65"/>
        <end position="84"/>
    </location>
</feature>
<keyword evidence="3" id="KW-1185">Reference proteome</keyword>
<evidence type="ECO:0000256" key="1">
    <source>
        <dbReference type="SAM" id="MobiDB-lite"/>
    </source>
</evidence>
<dbReference type="EMBL" id="LZPO01034852">
    <property type="protein sequence ID" value="OBS76917.1"/>
    <property type="molecule type" value="Genomic_DNA"/>
</dbReference>
<gene>
    <name evidence="2" type="ORF">A6R68_16615</name>
</gene>
<feature type="region of interest" description="Disordered" evidence="1">
    <location>
        <begin position="1"/>
        <end position="55"/>
    </location>
</feature>
<name>A0A1A6HGZ3_NEOLE</name>
<proteinExistence type="predicted"/>
<dbReference type="AlphaFoldDB" id="A0A1A6HGZ3"/>
<reference evidence="2 3" key="1">
    <citation type="submission" date="2016-06" db="EMBL/GenBank/DDBJ databases">
        <title>The Draft Genome Sequence and Annotation of the Desert Woodrat Neotoma lepida.</title>
        <authorList>
            <person name="Campbell M."/>
            <person name="Oakeson K.F."/>
            <person name="Yandell M."/>
            <person name="Halpert J.R."/>
            <person name="Dearing D."/>
        </authorList>
    </citation>
    <scope>NUCLEOTIDE SEQUENCE [LARGE SCALE GENOMIC DNA]</scope>
    <source>
        <strain evidence="2">417</strain>
        <tissue evidence="2">Liver</tissue>
    </source>
</reference>
<evidence type="ECO:0000313" key="3">
    <source>
        <dbReference type="Proteomes" id="UP000092124"/>
    </source>
</evidence>
<feature type="compositionally biased region" description="Basic and acidic residues" evidence="1">
    <location>
        <begin position="1"/>
        <end position="14"/>
    </location>
</feature>
<dbReference type="Proteomes" id="UP000092124">
    <property type="component" value="Unassembled WGS sequence"/>
</dbReference>
<evidence type="ECO:0000313" key="2">
    <source>
        <dbReference type="EMBL" id="OBS76917.1"/>
    </source>
</evidence>
<sequence length="84" mass="9571">MKQEEEKVERERSRPPRPRLGNSRWKVWWSPAPPGGPPPGVPSPARRLDSTPAARTQLLYRSPCRFPNSPNALYSPVPHPPFHL</sequence>
<protein>
    <submittedName>
        <fullName evidence="2">Uncharacterized protein</fullName>
    </submittedName>
</protein>
<comment type="caution">
    <text evidence="2">The sequence shown here is derived from an EMBL/GenBank/DDBJ whole genome shotgun (WGS) entry which is preliminary data.</text>
</comment>
<feature type="compositionally biased region" description="Pro residues" evidence="1">
    <location>
        <begin position="31"/>
        <end position="42"/>
    </location>
</feature>
<organism evidence="2 3">
    <name type="scientific">Neotoma lepida</name>
    <name type="common">Desert woodrat</name>
    <dbReference type="NCBI Taxonomy" id="56216"/>
    <lineage>
        <taxon>Eukaryota</taxon>
        <taxon>Metazoa</taxon>
        <taxon>Chordata</taxon>
        <taxon>Craniata</taxon>
        <taxon>Vertebrata</taxon>
        <taxon>Euteleostomi</taxon>
        <taxon>Mammalia</taxon>
        <taxon>Eutheria</taxon>
        <taxon>Euarchontoglires</taxon>
        <taxon>Glires</taxon>
        <taxon>Rodentia</taxon>
        <taxon>Myomorpha</taxon>
        <taxon>Muroidea</taxon>
        <taxon>Cricetidae</taxon>
        <taxon>Neotominae</taxon>
        <taxon>Neotoma</taxon>
    </lineage>
</organism>